<feature type="region of interest" description="Disordered" evidence="4">
    <location>
        <begin position="63"/>
        <end position="102"/>
    </location>
</feature>
<comment type="similarity">
    <text evidence="1">Belongs to the PPR family. P subfamily.</text>
</comment>
<dbReference type="PROSITE" id="PS51375">
    <property type="entry name" value="PPR"/>
    <property type="match status" value="2"/>
</dbReference>
<dbReference type="Gene3D" id="1.25.40.10">
    <property type="entry name" value="Tetratricopeptide repeat domain"/>
    <property type="match status" value="2"/>
</dbReference>
<dbReference type="PANTHER" id="PTHR45717:SF41">
    <property type="entry name" value="BNAA06G10190D PROTEIN"/>
    <property type="match status" value="1"/>
</dbReference>
<feature type="repeat" description="PPR" evidence="3">
    <location>
        <begin position="227"/>
        <end position="261"/>
    </location>
</feature>
<dbReference type="InterPro" id="IPR011990">
    <property type="entry name" value="TPR-like_helical_dom_sf"/>
</dbReference>
<protein>
    <submittedName>
        <fullName evidence="6">Pentatricopeptide repeat-containing protein At1g15480, mitochondrial</fullName>
    </submittedName>
</protein>
<evidence type="ECO:0000256" key="4">
    <source>
        <dbReference type="SAM" id="MobiDB-lite"/>
    </source>
</evidence>
<feature type="repeat" description="PPR" evidence="3">
    <location>
        <begin position="433"/>
        <end position="467"/>
    </location>
</feature>
<accession>A0ABM0WV69</accession>
<proteinExistence type="inferred from homology"/>
<dbReference type="NCBIfam" id="TIGR00756">
    <property type="entry name" value="PPR"/>
    <property type="match status" value="2"/>
</dbReference>
<dbReference type="Proteomes" id="UP000694864">
    <property type="component" value="Chromosome 17"/>
</dbReference>
<evidence type="ECO:0000313" key="5">
    <source>
        <dbReference type="Proteomes" id="UP000694864"/>
    </source>
</evidence>
<keyword evidence="5" id="KW-1185">Reference proteome</keyword>
<dbReference type="RefSeq" id="XP_010476639.1">
    <property type="nucleotide sequence ID" value="XM_010478337.2"/>
</dbReference>
<dbReference type="GeneID" id="104755867"/>
<evidence type="ECO:0000256" key="2">
    <source>
        <dbReference type="ARBA" id="ARBA00022737"/>
    </source>
</evidence>
<sequence>MFALSKVLRRSQSLRLGAYNAVYSKLDVPLGEKNVAFESNALIHDKCKASPRFYELSWNSSMGRRSLSSDAGAKTAGEEDELTTPNQTSGDTEDEGDFSGDEGDIEGSELELLVPDSEAGKIVVGKRSSELFKAIVSVSGVDVGSALDKWVKEGKEINRTEFANAMLQIRKRRMYGRALQMTEWLDENKQFEMEERDYASRLDLISKVRGLYKGEVYIKRIPESFRGELVYRTLLSNYAATSNVGKAEEVFNKMKDLGFPLSTFACDQMLILYKRVNKKKIADVILLMEKENVKPSLNTYKILIDTKGSSNDITGMEQIVETMKSEGVELDLRAQSIIARNYASAGLKEKAEKMLKEMEGESLEENRHVCKDLLSIYGFLQRADEVNRIWKICEEKPRYDESLAAILAFGKIDKVKEAEAVFEKILKMGHRVSSNVYSVLLKVYVDHKMVSKGKDLVKQMSDSGCNIGALTWDAVIKLYVEAGEVEKAESSLSKATQSKKIKPLMSSFMHVMDEYVRRGDVHNTEKIFQTMKQVGYQSRFRTYQALIQAYVNAKAPAYGIYDRMKADNIYPNKGLIALLAKADPFKKTPLSDLLD</sequence>
<reference evidence="6" key="2">
    <citation type="submission" date="2025-08" db="UniProtKB">
        <authorList>
            <consortium name="RefSeq"/>
        </authorList>
    </citation>
    <scope>IDENTIFICATION</scope>
    <source>
        <tissue evidence="6">Leaf</tissue>
    </source>
</reference>
<evidence type="ECO:0000256" key="1">
    <source>
        <dbReference type="ARBA" id="ARBA00007626"/>
    </source>
</evidence>
<feature type="compositionally biased region" description="Acidic residues" evidence="4">
    <location>
        <begin position="91"/>
        <end position="102"/>
    </location>
</feature>
<organism evidence="5 6">
    <name type="scientific">Camelina sativa</name>
    <name type="common">False flax</name>
    <name type="synonym">Myagrum sativum</name>
    <dbReference type="NCBI Taxonomy" id="90675"/>
    <lineage>
        <taxon>Eukaryota</taxon>
        <taxon>Viridiplantae</taxon>
        <taxon>Streptophyta</taxon>
        <taxon>Embryophyta</taxon>
        <taxon>Tracheophyta</taxon>
        <taxon>Spermatophyta</taxon>
        <taxon>Magnoliopsida</taxon>
        <taxon>eudicotyledons</taxon>
        <taxon>Gunneridae</taxon>
        <taxon>Pentapetalae</taxon>
        <taxon>rosids</taxon>
        <taxon>malvids</taxon>
        <taxon>Brassicales</taxon>
        <taxon>Brassicaceae</taxon>
        <taxon>Camelineae</taxon>
        <taxon>Camelina</taxon>
    </lineage>
</organism>
<reference evidence="5" key="1">
    <citation type="journal article" date="2014" name="Nat. Commun.">
        <title>The emerging biofuel crop Camelina sativa retains a highly undifferentiated hexaploid genome structure.</title>
        <authorList>
            <person name="Kagale S."/>
            <person name="Koh C."/>
            <person name="Nixon J."/>
            <person name="Bollina V."/>
            <person name="Clarke W.E."/>
            <person name="Tuteja R."/>
            <person name="Spillane C."/>
            <person name="Robinson S.J."/>
            <person name="Links M.G."/>
            <person name="Clarke C."/>
            <person name="Higgins E.E."/>
            <person name="Huebert T."/>
            <person name="Sharpe A.G."/>
            <person name="Parkin I.A."/>
        </authorList>
    </citation>
    <scope>NUCLEOTIDE SEQUENCE [LARGE SCALE GENOMIC DNA]</scope>
    <source>
        <strain evidence="5">cv. DH55</strain>
    </source>
</reference>
<evidence type="ECO:0000256" key="3">
    <source>
        <dbReference type="PROSITE-ProRule" id="PRU00708"/>
    </source>
</evidence>
<dbReference type="Pfam" id="PF01535">
    <property type="entry name" value="PPR"/>
    <property type="match status" value="4"/>
</dbReference>
<gene>
    <name evidence="6" type="primary">LOC104755867</name>
</gene>
<name>A0ABM0WV69_CAMSA</name>
<dbReference type="PANTHER" id="PTHR45717">
    <property type="entry name" value="OS12G0527900 PROTEIN"/>
    <property type="match status" value="1"/>
</dbReference>
<keyword evidence="2" id="KW-0677">Repeat</keyword>
<dbReference type="InterPro" id="IPR002885">
    <property type="entry name" value="PPR_rpt"/>
</dbReference>
<evidence type="ECO:0000313" key="6">
    <source>
        <dbReference type="RefSeq" id="XP_010476639.1"/>
    </source>
</evidence>
<dbReference type="Pfam" id="PF13812">
    <property type="entry name" value="PPR_3"/>
    <property type="match status" value="2"/>
</dbReference>